<evidence type="ECO:0000256" key="3">
    <source>
        <dbReference type="ARBA" id="ARBA00013194"/>
    </source>
</evidence>
<dbReference type="PANTHER" id="PTHR47245">
    <property type="entry name" value="PEPTIDYLPROLYL ISOMERASE"/>
    <property type="match status" value="1"/>
</dbReference>
<evidence type="ECO:0000256" key="4">
    <source>
        <dbReference type="ARBA" id="ARBA00023110"/>
    </source>
</evidence>
<keyword evidence="9" id="KW-1185">Reference proteome</keyword>
<comment type="catalytic activity">
    <reaction evidence="1">
        <text>[protein]-peptidylproline (omega=180) = [protein]-peptidylproline (omega=0)</text>
        <dbReference type="Rhea" id="RHEA:16237"/>
        <dbReference type="Rhea" id="RHEA-COMP:10747"/>
        <dbReference type="Rhea" id="RHEA-COMP:10748"/>
        <dbReference type="ChEBI" id="CHEBI:83833"/>
        <dbReference type="ChEBI" id="CHEBI:83834"/>
        <dbReference type="EC" id="5.2.1.8"/>
    </reaction>
</comment>
<dbReference type="PANTHER" id="PTHR47245:SF2">
    <property type="entry name" value="PEPTIDYL-PROLYL CIS-TRANS ISOMERASE HP_0175-RELATED"/>
    <property type="match status" value="1"/>
</dbReference>
<keyword evidence="4 5" id="KW-0697">Rotamase</keyword>
<name>A0ABV4BDP0_9GAMM</name>
<feature type="domain" description="PpiC" evidence="7">
    <location>
        <begin position="144"/>
        <end position="248"/>
    </location>
</feature>
<gene>
    <name evidence="8" type="ORF">ABC977_04260</name>
</gene>
<proteinExistence type="inferred from homology"/>
<protein>
    <recommendedName>
        <fullName evidence="3">peptidylprolyl isomerase</fullName>
        <ecNumber evidence="3">5.2.1.8</ecNumber>
    </recommendedName>
</protein>
<evidence type="ECO:0000313" key="8">
    <source>
        <dbReference type="EMBL" id="MEY6431618.1"/>
    </source>
</evidence>
<accession>A0ABV4BDP0</accession>
<sequence>MTSPPFVLVRRAAWLILVGLLLLAAPSIDAAADTATAEDPTIVTILDEPYRLSDLRAFVAARPPLRVHLTTGEGLRQLVDEFIDAMVFRREGERLALPMPSGVEAGQDAFYFESRARLVPRCSPPSEEEARAAFEADPARFATPPFVRVSRLLWSRATPIEGRAANAYLAEAAEQIRRGELDFAMLLDTLVGDSTDELLRQGDLGFVKLAPVRQRTDPLEQALAEAPVGALLGPIDSDGYLSLLQVTDRREPILPSWPAARSAIERELLATCRARALAETRSELFARYRVEVNEETVSALRPVTAPPVRR</sequence>
<comment type="similarity">
    <text evidence="2">Belongs to the PpiC/parvulin rotamase family.</text>
</comment>
<feature type="chain" id="PRO_5045571824" description="peptidylprolyl isomerase" evidence="6">
    <location>
        <begin position="31"/>
        <end position="310"/>
    </location>
</feature>
<dbReference type="EMBL" id="JBDKXB010000004">
    <property type="protein sequence ID" value="MEY6431618.1"/>
    <property type="molecule type" value="Genomic_DNA"/>
</dbReference>
<dbReference type="InterPro" id="IPR000297">
    <property type="entry name" value="PPIase_PpiC"/>
</dbReference>
<dbReference type="PROSITE" id="PS50198">
    <property type="entry name" value="PPIC_PPIASE_2"/>
    <property type="match status" value="1"/>
</dbReference>
<dbReference type="RefSeq" id="WP_369666005.1">
    <property type="nucleotide sequence ID" value="NZ_JBDKXB010000004.1"/>
</dbReference>
<evidence type="ECO:0000256" key="1">
    <source>
        <dbReference type="ARBA" id="ARBA00000971"/>
    </source>
</evidence>
<feature type="signal peptide" evidence="6">
    <location>
        <begin position="1"/>
        <end position="30"/>
    </location>
</feature>
<reference evidence="8 9" key="1">
    <citation type="submission" date="2024-05" db="EMBL/GenBank/DDBJ databases">
        <title>Genome Sequence and Characterization of the New Strain Purple Sulfur Bacterium of Genus Thioalkalicoccus.</title>
        <authorList>
            <person name="Bryantseva I.A."/>
            <person name="Kyndt J.A."/>
            <person name="Imhoff J.F."/>
        </authorList>
    </citation>
    <scope>NUCLEOTIDE SEQUENCE [LARGE SCALE GENOMIC DNA]</scope>
    <source>
        <strain evidence="8 9">Um2</strain>
    </source>
</reference>
<evidence type="ECO:0000313" key="9">
    <source>
        <dbReference type="Proteomes" id="UP001564408"/>
    </source>
</evidence>
<evidence type="ECO:0000259" key="7">
    <source>
        <dbReference type="PROSITE" id="PS50198"/>
    </source>
</evidence>
<dbReference type="Gene3D" id="3.10.50.40">
    <property type="match status" value="1"/>
</dbReference>
<dbReference type="InterPro" id="IPR050245">
    <property type="entry name" value="PrsA_foldase"/>
</dbReference>
<evidence type="ECO:0000256" key="5">
    <source>
        <dbReference type="PROSITE-ProRule" id="PRU00278"/>
    </source>
</evidence>
<evidence type="ECO:0000256" key="6">
    <source>
        <dbReference type="SAM" id="SignalP"/>
    </source>
</evidence>
<keyword evidence="6" id="KW-0732">Signal</keyword>
<keyword evidence="5" id="KW-0413">Isomerase</keyword>
<dbReference type="EC" id="5.2.1.8" evidence="3"/>
<evidence type="ECO:0000256" key="2">
    <source>
        <dbReference type="ARBA" id="ARBA00007656"/>
    </source>
</evidence>
<dbReference type="InterPro" id="IPR046357">
    <property type="entry name" value="PPIase_dom_sf"/>
</dbReference>
<organism evidence="8 9">
    <name type="scientific">Thioalkalicoccus limnaeus</name>
    <dbReference type="NCBI Taxonomy" id="120681"/>
    <lineage>
        <taxon>Bacteria</taxon>
        <taxon>Pseudomonadati</taxon>
        <taxon>Pseudomonadota</taxon>
        <taxon>Gammaproteobacteria</taxon>
        <taxon>Chromatiales</taxon>
        <taxon>Chromatiaceae</taxon>
        <taxon>Thioalkalicoccus</taxon>
    </lineage>
</organism>
<dbReference type="Proteomes" id="UP001564408">
    <property type="component" value="Unassembled WGS sequence"/>
</dbReference>
<comment type="caution">
    <text evidence="8">The sequence shown here is derived from an EMBL/GenBank/DDBJ whole genome shotgun (WGS) entry which is preliminary data.</text>
</comment>
<dbReference type="SUPFAM" id="SSF54534">
    <property type="entry name" value="FKBP-like"/>
    <property type="match status" value="1"/>
</dbReference>